<dbReference type="STRING" id="1121927.GOHSU_22_01100"/>
<feature type="transmembrane region" description="Helical" evidence="2">
    <location>
        <begin position="166"/>
        <end position="188"/>
    </location>
</feature>
<gene>
    <name evidence="3" type="ORF">GOHSU_22_01100</name>
</gene>
<sequence length="420" mass="46436">MTGKRTASGRDLAIDGTRGVAIWSMVSLHFANGMLIALPTHAYPFVDGMSAFVLLSGLVLGLVHRRWIARHDLDFAYRNLAKRVGVLYLAQLSIALFAVAAGMFLTAGQFRMLTVLPPDLPLAQQLWWAVTMRFLPSGGSILVVYMVLMTLAFGVLPLLARGRWQLVLAISVAGYTVSQLTSADWMVIYSSPVTGPVQNWLAWQILFIPAMVVGWHWTDWQLPQRLDAAAPALLGITAALWVALFYGWRSGAFTHATALVSKVNLGPIRALAAWLVVTAVYVLFRRLLQWKYHVWSRPLVMVGARSLDSYVIQALALVAIPMLVVFRPWGPGVSTAVTVAVFAACWGWAEFRRHLQVDKLHRLPAILSARAGRRPADEPESASSEGERRDHTARITTGSGATRWPRRTDAERARRESAAH</sequence>
<feature type="transmembrane region" description="Helical" evidence="2">
    <location>
        <begin position="20"/>
        <end position="39"/>
    </location>
</feature>
<feature type="transmembrane region" description="Helical" evidence="2">
    <location>
        <begin position="229"/>
        <end position="248"/>
    </location>
</feature>
<proteinExistence type="predicted"/>
<reference evidence="3 4" key="1">
    <citation type="submission" date="2012-12" db="EMBL/GenBank/DDBJ databases">
        <title>Whole genome shotgun sequence of Gordonia hirsuta NBRC 16056.</title>
        <authorList>
            <person name="Isaki-Nakamura S."/>
            <person name="Hosoyama A."/>
            <person name="Tsuchikane K."/>
            <person name="Katsumata H."/>
            <person name="Baba S."/>
            <person name="Yamazaki S."/>
            <person name="Fujita N."/>
        </authorList>
    </citation>
    <scope>NUCLEOTIDE SEQUENCE [LARGE SCALE GENOMIC DNA]</scope>
    <source>
        <strain evidence="3 4">NBRC 16056</strain>
    </source>
</reference>
<organism evidence="3 4">
    <name type="scientific">Gordonia hirsuta DSM 44140 = NBRC 16056</name>
    <dbReference type="NCBI Taxonomy" id="1121927"/>
    <lineage>
        <taxon>Bacteria</taxon>
        <taxon>Bacillati</taxon>
        <taxon>Actinomycetota</taxon>
        <taxon>Actinomycetes</taxon>
        <taxon>Mycobacteriales</taxon>
        <taxon>Gordoniaceae</taxon>
        <taxon>Gordonia</taxon>
    </lineage>
</organism>
<dbReference type="Proteomes" id="UP000053405">
    <property type="component" value="Unassembled WGS sequence"/>
</dbReference>
<protein>
    <recommendedName>
        <fullName evidence="5">Acyltransferase 3 domain-containing protein</fullName>
    </recommendedName>
</protein>
<accession>L7L928</accession>
<dbReference type="AlphaFoldDB" id="L7L928"/>
<dbReference type="PANTHER" id="PTHR38592:SF3">
    <property type="entry name" value="BLL4819 PROTEIN"/>
    <property type="match status" value="1"/>
</dbReference>
<name>L7L928_9ACTN</name>
<keyword evidence="4" id="KW-1185">Reference proteome</keyword>
<evidence type="ECO:0000313" key="3">
    <source>
        <dbReference type="EMBL" id="GAC57650.1"/>
    </source>
</evidence>
<keyword evidence="2" id="KW-0812">Transmembrane</keyword>
<comment type="caution">
    <text evidence="3">The sequence shown here is derived from an EMBL/GenBank/DDBJ whole genome shotgun (WGS) entry which is preliminary data.</text>
</comment>
<feature type="compositionally biased region" description="Basic and acidic residues" evidence="1">
    <location>
        <begin position="406"/>
        <end position="420"/>
    </location>
</feature>
<keyword evidence="2" id="KW-0472">Membrane</keyword>
<dbReference type="InterPro" id="IPR014550">
    <property type="entry name" value="UCP028704_OpgC"/>
</dbReference>
<feature type="transmembrane region" description="Helical" evidence="2">
    <location>
        <begin position="45"/>
        <end position="63"/>
    </location>
</feature>
<feature type="transmembrane region" description="Helical" evidence="2">
    <location>
        <begin position="268"/>
        <end position="288"/>
    </location>
</feature>
<feature type="transmembrane region" description="Helical" evidence="2">
    <location>
        <begin position="332"/>
        <end position="349"/>
    </location>
</feature>
<dbReference type="EMBL" id="BANT01000022">
    <property type="protein sequence ID" value="GAC57650.1"/>
    <property type="molecule type" value="Genomic_DNA"/>
</dbReference>
<dbReference type="PANTHER" id="PTHR38592">
    <property type="entry name" value="BLL4819 PROTEIN"/>
    <property type="match status" value="1"/>
</dbReference>
<dbReference type="eggNOG" id="COG4645">
    <property type="taxonomic scope" value="Bacteria"/>
</dbReference>
<dbReference type="OrthoDB" id="9816550at2"/>
<feature type="transmembrane region" description="Helical" evidence="2">
    <location>
        <begin position="84"/>
        <end position="106"/>
    </location>
</feature>
<evidence type="ECO:0000256" key="1">
    <source>
        <dbReference type="SAM" id="MobiDB-lite"/>
    </source>
</evidence>
<feature type="transmembrane region" description="Helical" evidence="2">
    <location>
        <begin position="309"/>
        <end position="326"/>
    </location>
</feature>
<keyword evidence="2" id="KW-1133">Transmembrane helix</keyword>
<dbReference type="Pfam" id="PF10129">
    <property type="entry name" value="OpgC_C"/>
    <property type="match status" value="1"/>
</dbReference>
<feature type="transmembrane region" description="Helical" evidence="2">
    <location>
        <begin position="200"/>
        <end position="217"/>
    </location>
</feature>
<feature type="transmembrane region" description="Helical" evidence="2">
    <location>
        <begin position="126"/>
        <end position="159"/>
    </location>
</feature>
<evidence type="ECO:0000256" key="2">
    <source>
        <dbReference type="SAM" id="Phobius"/>
    </source>
</evidence>
<feature type="region of interest" description="Disordered" evidence="1">
    <location>
        <begin position="371"/>
        <end position="420"/>
    </location>
</feature>
<dbReference type="RefSeq" id="WP_005940192.1">
    <property type="nucleotide sequence ID" value="NZ_ATVK01000050.1"/>
</dbReference>
<evidence type="ECO:0008006" key="5">
    <source>
        <dbReference type="Google" id="ProtNLM"/>
    </source>
</evidence>
<evidence type="ECO:0000313" key="4">
    <source>
        <dbReference type="Proteomes" id="UP000053405"/>
    </source>
</evidence>